<accession>A0A0C3AT19</accession>
<evidence type="ECO:0000256" key="1">
    <source>
        <dbReference type="SAM" id="MobiDB-lite"/>
    </source>
</evidence>
<feature type="compositionally biased region" description="Acidic residues" evidence="1">
    <location>
        <begin position="36"/>
        <end position="51"/>
    </location>
</feature>
<protein>
    <submittedName>
        <fullName evidence="2">Uncharacterized protein</fullName>
    </submittedName>
</protein>
<dbReference type="Proteomes" id="UP000054097">
    <property type="component" value="Unassembled WGS sequence"/>
</dbReference>
<proteinExistence type="predicted"/>
<dbReference type="HOGENOM" id="CLU_018548_0_0_1"/>
<organism evidence="2 3">
    <name type="scientific">Serendipita vermifera MAFF 305830</name>
    <dbReference type="NCBI Taxonomy" id="933852"/>
    <lineage>
        <taxon>Eukaryota</taxon>
        <taxon>Fungi</taxon>
        <taxon>Dikarya</taxon>
        <taxon>Basidiomycota</taxon>
        <taxon>Agaricomycotina</taxon>
        <taxon>Agaricomycetes</taxon>
        <taxon>Sebacinales</taxon>
        <taxon>Serendipitaceae</taxon>
        <taxon>Serendipita</taxon>
    </lineage>
</organism>
<feature type="compositionally biased region" description="Polar residues" evidence="1">
    <location>
        <begin position="371"/>
        <end position="391"/>
    </location>
</feature>
<dbReference type="AlphaFoldDB" id="A0A0C3AT19"/>
<feature type="compositionally biased region" description="Polar residues" evidence="1">
    <location>
        <begin position="16"/>
        <end position="27"/>
    </location>
</feature>
<keyword evidence="3" id="KW-1185">Reference proteome</keyword>
<reference evidence="3" key="2">
    <citation type="submission" date="2015-01" db="EMBL/GenBank/DDBJ databases">
        <title>Evolutionary Origins and Diversification of the Mycorrhizal Mutualists.</title>
        <authorList>
            <consortium name="DOE Joint Genome Institute"/>
            <consortium name="Mycorrhizal Genomics Consortium"/>
            <person name="Kohler A."/>
            <person name="Kuo A."/>
            <person name="Nagy L.G."/>
            <person name="Floudas D."/>
            <person name="Copeland A."/>
            <person name="Barry K.W."/>
            <person name="Cichocki N."/>
            <person name="Veneault-Fourrey C."/>
            <person name="LaButti K."/>
            <person name="Lindquist E.A."/>
            <person name="Lipzen A."/>
            <person name="Lundell T."/>
            <person name="Morin E."/>
            <person name="Murat C."/>
            <person name="Riley R."/>
            <person name="Ohm R."/>
            <person name="Sun H."/>
            <person name="Tunlid A."/>
            <person name="Henrissat B."/>
            <person name="Grigoriev I.V."/>
            <person name="Hibbett D.S."/>
            <person name="Martin F."/>
        </authorList>
    </citation>
    <scope>NUCLEOTIDE SEQUENCE [LARGE SCALE GENOMIC DNA]</scope>
    <source>
        <strain evidence="3">MAFF 305830</strain>
    </source>
</reference>
<evidence type="ECO:0000313" key="2">
    <source>
        <dbReference type="EMBL" id="KIM27705.1"/>
    </source>
</evidence>
<evidence type="ECO:0000313" key="3">
    <source>
        <dbReference type="Proteomes" id="UP000054097"/>
    </source>
</evidence>
<feature type="compositionally biased region" description="Basic and acidic residues" evidence="1">
    <location>
        <begin position="151"/>
        <end position="166"/>
    </location>
</feature>
<reference evidence="2 3" key="1">
    <citation type="submission" date="2014-04" db="EMBL/GenBank/DDBJ databases">
        <authorList>
            <consortium name="DOE Joint Genome Institute"/>
            <person name="Kuo A."/>
            <person name="Zuccaro A."/>
            <person name="Kohler A."/>
            <person name="Nagy L.G."/>
            <person name="Floudas D."/>
            <person name="Copeland A."/>
            <person name="Barry K.W."/>
            <person name="Cichocki N."/>
            <person name="Veneault-Fourrey C."/>
            <person name="LaButti K."/>
            <person name="Lindquist E.A."/>
            <person name="Lipzen A."/>
            <person name="Lundell T."/>
            <person name="Morin E."/>
            <person name="Murat C."/>
            <person name="Sun H."/>
            <person name="Tunlid A."/>
            <person name="Henrissat B."/>
            <person name="Grigoriev I.V."/>
            <person name="Hibbett D.S."/>
            <person name="Martin F."/>
            <person name="Nordberg H.P."/>
            <person name="Cantor M.N."/>
            <person name="Hua S.X."/>
        </authorList>
    </citation>
    <scope>NUCLEOTIDE SEQUENCE [LARGE SCALE GENOMIC DNA]</scope>
    <source>
        <strain evidence="2 3">MAFF 305830</strain>
    </source>
</reference>
<name>A0A0C3AT19_SERVB</name>
<feature type="region of interest" description="Disordered" evidence="1">
    <location>
        <begin position="1"/>
        <end position="102"/>
    </location>
</feature>
<feature type="region of interest" description="Disordered" evidence="1">
    <location>
        <begin position="119"/>
        <end position="191"/>
    </location>
</feature>
<dbReference type="EMBL" id="KN824297">
    <property type="protein sequence ID" value="KIM27705.1"/>
    <property type="molecule type" value="Genomic_DNA"/>
</dbReference>
<sequence>MNSDFSLRKRKKLPSPNLSEDPTQPSSKKIKREHEDELESSDSEEEDEDDDYKPQIPRAIGRHKPPANPIDDNKGKQPYIQRGIQRGRKWAPPGAQRLETPQQRQPLYFDANKYMPNLADHSSTSLHRQGNAHEKRPLSESILDGRTSIIENRDKKAREGKAKKWTLDTQEDEYSEKRGSPIPSYTSGDGALIPTAEITQELLDLEKKLEIEPSQLQDTFILLGIPHHTDRVPRNPKKSIADKDTRCHTASTVTQTLLKNYGWQFLPNDVLAVQRNVKPMSTPDMYKELALESTPGEYLDVFTPPTNNAHLGVQAGLNRKRLRFEDERNTLALPKEWFSDQVKSRRPGFSLNIPSAFQKALDAENKGAKSDTASSSHTQEVESVQGDQLSTPKRRETCLETADDPSATPSMPSASPGFSSDDETFDPAPFTFSANLTKDELIEREQSVRAVIERHKLEVSADNARKLQILLKNEDIRRMDLKTLIDNLGAKIETTQTDNGIKLKARESMENDHLCPWKGNPLINEHAEEPRFSLASILCNWVTFKQPETSIQHKAKKPETSNNGGGKDKQMGGDMPESMVEILVAPLLVGLFWGHPELKETKNEATRFIDPLRLLGTTPEPDYAVRLSGKEWSHWTDRLALVMTSGECKPISKLDEHTVAQLAMNSVATLVILILIYLSTRKSKEDPMPPWMFTMSFTYSQNGFVIYGHFPKPHDEDWNFASWRITDIFQSAWENTTEIKVRMSALATLYELRAHTEFVVKQIRTWSNNLPASVAPIMDRLIAKAHLDIGDYLWLMEKAVKWDVDYTATNKLK</sequence>
<feature type="region of interest" description="Disordered" evidence="1">
    <location>
        <begin position="362"/>
        <end position="430"/>
    </location>
</feature>
<feature type="compositionally biased region" description="Low complexity" evidence="1">
    <location>
        <begin position="404"/>
        <end position="416"/>
    </location>
</feature>
<gene>
    <name evidence="2" type="ORF">M408DRAFT_9175</name>
</gene>
<feature type="region of interest" description="Disordered" evidence="1">
    <location>
        <begin position="549"/>
        <end position="572"/>
    </location>
</feature>